<organism evidence="1 2">
    <name type="scientific">Pseudothauera lacus</name>
    <dbReference type="NCBI Taxonomy" id="2136175"/>
    <lineage>
        <taxon>Bacteria</taxon>
        <taxon>Pseudomonadati</taxon>
        <taxon>Pseudomonadota</taxon>
        <taxon>Betaproteobacteria</taxon>
        <taxon>Rhodocyclales</taxon>
        <taxon>Zoogloeaceae</taxon>
        <taxon>Pseudothauera</taxon>
    </lineage>
</organism>
<sequence length="71" mass="7403">MTTLTLTPRELRQLRDTVGNLKDFADALASLPPAVLAEASEPAARQLIATALRTAQAACARAADALEGADK</sequence>
<dbReference type="EMBL" id="PZKC01000006">
    <property type="protein sequence ID" value="PTD96390.1"/>
    <property type="molecule type" value="Genomic_DNA"/>
</dbReference>
<comment type="caution">
    <text evidence="1">The sequence shown here is derived from an EMBL/GenBank/DDBJ whole genome shotgun (WGS) entry which is preliminary data.</text>
</comment>
<reference evidence="1 2" key="2">
    <citation type="submission" date="2018-04" db="EMBL/GenBank/DDBJ databases">
        <title>Thauera lacus sp. nov., isolated from an saline lake in Inner Mongolia, China.</title>
        <authorList>
            <person name="Liang Q.-Y."/>
        </authorList>
    </citation>
    <scope>NUCLEOTIDE SEQUENCE [LARGE SCALE GENOMIC DNA]</scope>
    <source>
        <strain evidence="1 2">D20</strain>
    </source>
</reference>
<reference evidence="1 2" key="1">
    <citation type="submission" date="2018-03" db="EMBL/GenBank/DDBJ databases">
        <authorList>
            <person name="Keele B.F."/>
        </authorList>
    </citation>
    <scope>NUCLEOTIDE SEQUENCE [LARGE SCALE GENOMIC DNA]</scope>
    <source>
        <strain evidence="1 2">D20</strain>
    </source>
</reference>
<proteinExistence type="predicted"/>
<accession>A0A2T4IF26</accession>
<evidence type="ECO:0000313" key="2">
    <source>
        <dbReference type="Proteomes" id="UP000241193"/>
    </source>
</evidence>
<gene>
    <name evidence="1" type="ORF">C8261_08715</name>
</gene>
<dbReference type="RefSeq" id="WP_107493298.1">
    <property type="nucleotide sequence ID" value="NZ_PZKC01000006.1"/>
</dbReference>
<keyword evidence="2" id="KW-1185">Reference proteome</keyword>
<protein>
    <submittedName>
        <fullName evidence="1">Uncharacterized protein</fullName>
    </submittedName>
</protein>
<dbReference type="Proteomes" id="UP000241193">
    <property type="component" value="Unassembled WGS sequence"/>
</dbReference>
<evidence type="ECO:0000313" key="1">
    <source>
        <dbReference type="EMBL" id="PTD96390.1"/>
    </source>
</evidence>
<dbReference type="AlphaFoldDB" id="A0A2T4IF26"/>
<name>A0A2T4IF26_9RHOO</name>